<dbReference type="STRING" id="92696.A0A4R0RAT0"/>
<dbReference type="OrthoDB" id="272271at2759"/>
<dbReference type="InterPro" id="IPR032466">
    <property type="entry name" value="Metal_Hydrolase"/>
</dbReference>
<evidence type="ECO:0000256" key="7">
    <source>
        <dbReference type="ARBA" id="ARBA00048787"/>
    </source>
</evidence>
<evidence type="ECO:0000256" key="3">
    <source>
        <dbReference type="ARBA" id="ARBA00022723"/>
    </source>
</evidence>
<comment type="cofactor">
    <cofactor evidence="1">
        <name>Zn(2+)</name>
        <dbReference type="ChEBI" id="CHEBI:29105"/>
    </cofactor>
</comment>
<evidence type="ECO:0000313" key="10">
    <source>
        <dbReference type="Proteomes" id="UP000292702"/>
    </source>
</evidence>
<organism evidence="9 10">
    <name type="scientific">Steccherinum ochraceum</name>
    <dbReference type="NCBI Taxonomy" id="92696"/>
    <lineage>
        <taxon>Eukaryota</taxon>
        <taxon>Fungi</taxon>
        <taxon>Dikarya</taxon>
        <taxon>Basidiomycota</taxon>
        <taxon>Agaricomycotina</taxon>
        <taxon>Agaricomycetes</taxon>
        <taxon>Polyporales</taxon>
        <taxon>Steccherinaceae</taxon>
        <taxon>Steccherinum</taxon>
    </lineage>
</organism>
<dbReference type="Gene3D" id="3.20.20.140">
    <property type="entry name" value="Metal-dependent hydrolases"/>
    <property type="match status" value="1"/>
</dbReference>
<evidence type="ECO:0000256" key="1">
    <source>
        <dbReference type="ARBA" id="ARBA00001947"/>
    </source>
</evidence>
<dbReference type="GO" id="GO:0046103">
    <property type="term" value="P:inosine biosynthetic process"/>
    <property type="evidence" value="ECO:0007669"/>
    <property type="project" value="TreeGrafter"/>
</dbReference>
<keyword evidence="5" id="KW-0862">Zinc</keyword>
<dbReference type="Pfam" id="PF00962">
    <property type="entry name" value="A_deaminase"/>
    <property type="match status" value="1"/>
</dbReference>
<dbReference type="PANTHER" id="PTHR11409:SF42">
    <property type="entry name" value="ADENOSINE DEAMINASE-LIKE PROTEIN"/>
    <property type="match status" value="1"/>
</dbReference>
<dbReference type="GO" id="GO:0046872">
    <property type="term" value="F:metal ion binding"/>
    <property type="evidence" value="ECO:0007669"/>
    <property type="project" value="UniProtKB-KW"/>
</dbReference>
<dbReference type="InterPro" id="IPR001365">
    <property type="entry name" value="A_deaminase_dom"/>
</dbReference>
<keyword evidence="10" id="KW-1185">Reference proteome</keyword>
<dbReference type="Proteomes" id="UP000292702">
    <property type="component" value="Unassembled WGS sequence"/>
</dbReference>
<evidence type="ECO:0000256" key="2">
    <source>
        <dbReference type="ARBA" id="ARBA00006676"/>
    </source>
</evidence>
<dbReference type="PANTHER" id="PTHR11409">
    <property type="entry name" value="ADENOSINE DEAMINASE"/>
    <property type="match status" value="1"/>
</dbReference>
<comment type="catalytic activity">
    <reaction evidence="7">
        <text>N(6)-methyl-AMP + H2O + H(+) = IMP + methylamine</text>
        <dbReference type="Rhea" id="RHEA:16001"/>
        <dbReference type="ChEBI" id="CHEBI:15377"/>
        <dbReference type="ChEBI" id="CHEBI:15378"/>
        <dbReference type="ChEBI" id="CHEBI:58053"/>
        <dbReference type="ChEBI" id="CHEBI:59338"/>
        <dbReference type="ChEBI" id="CHEBI:144842"/>
    </reaction>
    <physiologicalReaction direction="left-to-right" evidence="7">
        <dbReference type="Rhea" id="RHEA:16002"/>
    </physiologicalReaction>
</comment>
<accession>A0A4R0RAT0</accession>
<name>A0A4R0RAT0_9APHY</name>
<evidence type="ECO:0000256" key="6">
    <source>
        <dbReference type="ARBA" id="ARBA00023080"/>
    </source>
</evidence>
<protein>
    <recommendedName>
        <fullName evidence="8">Adenosine deaminase domain-containing protein</fullName>
    </recommendedName>
</protein>
<feature type="domain" description="Adenosine deaminase" evidence="8">
    <location>
        <begin position="27"/>
        <end position="349"/>
    </location>
</feature>
<evidence type="ECO:0000256" key="5">
    <source>
        <dbReference type="ARBA" id="ARBA00022833"/>
    </source>
</evidence>
<dbReference type="AlphaFoldDB" id="A0A4R0RAT0"/>
<dbReference type="InterPro" id="IPR006330">
    <property type="entry name" value="Ado/ade_deaminase"/>
</dbReference>
<comment type="caution">
    <text evidence="9">The sequence shown here is derived from an EMBL/GenBank/DDBJ whole genome shotgun (WGS) entry which is preliminary data.</text>
</comment>
<keyword evidence="4" id="KW-0378">Hydrolase</keyword>
<comment type="similarity">
    <text evidence="2">Belongs to the metallo-dependent hydrolases superfamily. Adenosine and AMP deaminases family.</text>
</comment>
<dbReference type="SUPFAM" id="SSF51556">
    <property type="entry name" value="Metallo-dependent hydrolases"/>
    <property type="match status" value="1"/>
</dbReference>
<evidence type="ECO:0000256" key="4">
    <source>
        <dbReference type="ARBA" id="ARBA00022801"/>
    </source>
</evidence>
<dbReference type="GO" id="GO:0009117">
    <property type="term" value="P:nucleotide metabolic process"/>
    <property type="evidence" value="ECO:0007669"/>
    <property type="project" value="UniProtKB-KW"/>
</dbReference>
<proteinExistence type="inferred from homology"/>
<dbReference type="GO" id="GO:0006154">
    <property type="term" value="P:adenosine catabolic process"/>
    <property type="evidence" value="ECO:0007669"/>
    <property type="project" value="TreeGrafter"/>
</dbReference>
<sequence length="356" mass="39679">MSHLAGYAYDALQSLRPEQVTFLQDRPKAELHAHLNGCIPISLLKEMAAERLASRSSDDPPFSDDVREGIERLQNGASLNELHDFFGLFPAIYSLTSNPDNLGRAARAVLQQFLDPTPEAPPQAAYMELRSTPRETPAMSRLKYIQTVLDEVEKYPSERCALIVSLDRRMKPEVVEECVENAIKLKQEGRRVVAVDLCGDPTAGDMNTIEKYFHRAKAAGLGVTLHIAETKANTLDDTLKLLSFAPDRLGHATFLGSKEQDFVRNSKICVEICLTSNLLCKTVEKLEDHHIQHYLKYDHPVCICTDDTLAFRNTLVAEYALLMAAAPLGLGLTEAEITRVAEMGMQSRFKQTPLPN</sequence>
<keyword evidence="3" id="KW-0479">Metal-binding</keyword>
<evidence type="ECO:0000313" key="9">
    <source>
        <dbReference type="EMBL" id="TCD65070.1"/>
    </source>
</evidence>
<dbReference type="GO" id="GO:0004000">
    <property type="term" value="F:adenosine deaminase activity"/>
    <property type="evidence" value="ECO:0007669"/>
    <property type="project" value="TreeGrafter"/>
</dbReference>
<evidence type="ECO:0000259" key="8">
    <source>
        <dbReference type="Pfam" id="PF00962"/>
    </source>
</evidence>
<keyword evidence="6" id="KW-0546">Nucleotide metabolism</keyword>
<gene>
    <name evidence="9" type="ORF">EIP91_003272</name>
</gene>
<reference evidence="9 10" key="1">
    <citation type="submission" date="2018-11" db="EMBL/GenBank/DDBJ databases">
        <title>Genome assembly of Steccherinum ochraceum LE-BIN_3174, the white-rot fungus of the Steccherinaceae family (The Residual Polyporoid clade, Polyporales, Basidiomycota).</title>
        <authorList>
            <person name="Fedorova T.V."/>
            <person name="Glazunova O.A."/>
            <person name="Landesman E.O."/>
            <person name="Moiseenko K.V."/>
            <person name="Psurtseva N.V."/>
            <person name="Savinova O.S."/>
            <person name="Shakhova N.V."/>
            <person name="Tyazhelova T.V."/>
            <person name="Vasina D.V."/>
        </authorList>
    </citation>
    <scope>NUCLEOTIDE SEQUENCE [LARGE SCALE GENOMIC DNA]</scope>
    <source>
        <strain evidence="9 10">LE-BIN_3174</strain>
    </source>
</reference>
<dbReference type="EMBL" id="RWJN01000200">
    <property type="protein sequence ID" value="TCD65070.1"/>
    <property type="molecule type" value="Genomic_DNA"/>
</dbReference>